<dbReference type="GO" id="GO:0003677">
    <property type="term" value="F:DNA binding"/>
    <property type="evidence" value="ECO:0007669"/>
    <property type="project" value="InterPro"/>
</dbReference>
<dbReference type="GO" id="GO:0000725">
    <property type="term" value="P:recombinational repair"/>
    <property type="evidence" value="ECO:0007669"/>
    <property type="project" value="TreeGrafter"/>
</dbReference>
<dbReference type="RefSeq" id="WP_129422832.1">
    <property type="nucleotide sequence ID" value="NZ_SDPW01000001.1"/>
</dbReference>
<keyword evidence="1 5" id="KW-0547">Nucleotide-binding</keyword>
<evidence type="ECO:0000256" key="2">
    <source>
        <dbReference type="ARBA" id="ARBA00022801"/>
    </source>
</evidence>
<keyword evidence="2 5" id="KW-0378">Hydrolase</keyword>
<feature type="domain" description="UvrD-like helicase ATP-binding" evidence="7">
    <location>
        <begin position="225"/>
        <end position="563"/>
    </location>
</feature>
<evidence type="ECO:0000256" key="5">
    <source>
        <dbReference type="PROSITE-ProRule" id="PRU00560"/>
    </source>
</evidence>
<proteinExistence type="predicted"/>
<dbReference type="PANTHER" id="PTHR11070">
    <property type="entry name" value="UVRD / RECB / PCRA DNA HELICASE FAMILY MEMBER"/>
    <property type="match status" value="1"/>
</dbReference>
<keyword evidence="3 5" id="KW-0347">Helicase</keyword>
<protein>
    <submittedName>
        <fullName evidence="8">DNA helicase</fullName>
    </submittedName>
</protein>
<dbReference type="Proteomes" id="UP000293345">
    <property type="component" value="Unassembled WGS sequence"/>
</dbReference>
<gene>
    <name evidence="8" type="ORF">ET524_00260</name>
</gene>
<feature type="binding site" evidence="5">
    <location>
        <begin position="246"/>
        <end position="253"/>
    </location>
    <ligand>
        <name>ATP</name>
        <dbReference type="ChEBI" id="CHEBI:30616"/>
    </ligand>
</feature>
<dbReference type="EMBL" id="SDPW01000001">
    <property type="protein sequence ID" value="RXZ53101.1"/>
    <property type="molecule type" value="Genomic_DNA"/>
</dbReference>
<dbReference type="GO" id="GO:0005524">
    <property type="term" value="F:ATP binding"/>
    <property type="evidence" value="ECO:0007669"/>
    <property type="project" value="UniProtKB-UniRule"/>
</dbReference>
<keyword evidence="4 5" id="KW-0067">ATP-binding</keyword>
<dbReference type="InterPro" id="IPR014016">
    <property type="entry name" value="UvrD-like_ATP-bd"/>
</dbReference>
<evidence type="ECO:0000313" key="9">
    <source>
        <dbReference type="Proteomes" id="UP000293345"/>
    </source>
</evidence>
<accession>A0A4Q2JZV3</accession>
<feature type="compositionally biased region" description="Low complexity" evidence="6">
    <location>
        <begin position="1"/>
        <end position="19"/>
    </location>
</feature>
<keyword evidence="9" id="KW-1185">Reference proteome</keyword>
<evidence type="ECO:0000256" key="1">
    <source>
        <dbReference type="ARBA" id="ARBA00022741"/>
    </source>
</evidence>
<dbReference type="SUPFAM" id="SSF52540">
    <property type="entry name" value="P-loop containing nucleoside triphosphate hydrolases"/>
    <property type="match status" value="1"/>
</dbReference>
<organism evidence="8 9">
    <name type="scientific">Senegalimassilia faecalis</name>
    <dbReference type="NCBI Taxonomy" id="2509433"/>
    <lineage>
        <taxon>Bacteria</taxon>
        <taxon>Bacillati</taxon>
        <taxon>Actinomycetota</taxon>
        <taxon>Coriobacteriia</taxon>
        <taxon>Coriobacteriales</taxon>
        <taxon>Coriobacteriaceae</taxon>
        <taxon>Senegalimassilia</taxon>
    </lineage>
</organism>
<evidence type="ECO:0000256" key="4">
    <source>
        <dbReference type="ARBA" id="ARBA00022840"/>
    </source>
</evidence>
<feature type="region of interest" description="Disordered" evidence="6">
    <location>
        <begin position="1"/>
        <end position="20"/>
    </location>
</feature>
<name>A0A4Q2JZV3_9ACTN</name>
<reference evidence="8 9" key="1">
    <citation type="submission" date="2019-01" db="EMBL/GenBank/DDBJ databases">
        <title>Senegalimassilia sp. nov. KGMB04484 isolated human feces.</title>
        <authorList>
            <person name="Han K.-I."/>
            <person name="Kim J.-S."/>
            <person name="Lee K.C."/>
            <person name="Suh M.K."/>
            <person name="Eom M.K."/>
            <person name="Lee J.H."/>
            <person name="Park S.-H."/>
            <person name="Kang S.W."/>
            <person name="Park J.-E."/>
            <person name="Oh B.S."/>
            <person name="Yu S.Y."/>
            <person name="Choi S.-H."/>
            <person name="Lee D.H."/>
            <person name="Yoon H."/>
            <person name="Kim B.-Y."/>
            <person name="Lee J.H."/>
            <person name="Lee J.-S."/>
        </authorList>
    </citation>
    <scope>NUCLEOTIDE SEQUENCE [LARGE SCALE GENOMIC DNA]</scope>
    <source>
        <strain evidence="8 9">KGMB04484</strain>
    </source>
</reference>
<dbReference type="InterPro" id="IPR000212">
    <property type="entry name" value="DNA_helicase_UvrD/REP"/>
</dbReference>
<dbReference type="InterPro" id="IPR027417">
    <property type="entry name" value="P-loop_NTPase"/>
</dbReference>
<dbReference type="OrthoDB" id="3196525at2"/>
<evidence type="ECO:0000313" key="8">
    <source>
        <dbReference type="EMBL" id="RXZ53101.1"/>
    </source>
</evidence>
<sequence>MADNTQAQTNETAAEAANDPVFQQEQAHLLDTYAKLKAMAKTLAEKMERRRWQAAQDKDDMQEEVKHNFASDGEAQETYVDYAVLNNLIRDYNLEQDADSERLAAAAKLLEQPYFAKISLEMRPGAPAKDIYIGLAGVADDNYRRMVVDWRSPVAEVYYNQENGATSYVANGRTINVNLLTRRQFDLERDQLHAYFDSDVAIEDSLLLQSLSAQRSEHMKAITATIQKEQNLIIRHKDVPALLVAGIAGSGKTSVLLQRIAYLFYRNRGDLDPRQVFLISPNPVFAKYIENVLPDLGERNPETITYREFAARLLPAGRNPKAEACPLELLWRIDDAVEHLTFEPNDFRDITFYGTRLVAGAAIMQLMQKYPNVPAGPHLVTLVREELFRRLDARLKQMAATEAVQDELLCLSLDEQVRLFNAPFDPQTEQEARDCALTYLQERFSGAVLAIERDEWLRLDRIGMRLLGVENLPASAWLYLNMAVTGMGNPDARYVMIDEVQDYTPDQLAVMARFFRRAHFMLLGDPHQAIRPETASYEQIRAVFRRLRGSIEECQLLTSYRSTPEITALFAGLLPENERMSISAVQRADTPPALIACPTQDDYERELRAAIVSARENDGLTAVVVPWKHELKKLARLLGDDMPRIIDEGQRLPASGVLALTLPLAKGLEFDHVIVPDAGPGLFPADDHVAQNRLYTTISRATRTITLLANGSFTPLLDFAN</sequence>
<dbReference type="GO" id="GO:0005829">
    <property type="term" value="C:cytosol"/>
    <property type="evidence" value="ECO:0007669"/>
    <property type="project" value="TreeGrafter"/>
</dbReference>
<evidence type="ECO:0000259" key="7">
    <source>
        <dbReference type="PROSITE" id="PS51198"/>
    </source>
</evidence>
<dbReference type="AlphaFoldDB" id="A0A4Q2JZV3"/>
<dbReference type="GO" id="GO:0043138">
    <property type="term" value="F:3'-5' DNA helicase activity"/>
    <property type="evidence" value="ECO:0007669"/>
    <property type="project" value="TreeGrafter"/>
</dbReference>
<comment type="caution">
    <text evidence="8">The sequence shown here is derived from an EMBL/GenBank/DDBJ whole genome shotgun (WGS) entry which is preliminary data.</text>
</comment>
<dbReference type="PANTHER" id="PTHR11070:SF17">
    <property type="entry name" value="DNA HELICASE IV"/>
    <property type="match status" value="1"/>
</dbReference>
<evidence type="ECO:0000256" key="6">
    <source>
        <dbReference type="SAM" id="MobiDB-lite"/>
    </source>
</evidence>
<dbReference type="Pfam" id="PF13245">
    <property type="entry name" value="AAA_19"/>
    <property type="match status" value="1"/>
</dbReference>
<dbReference type="Gene3D" id="3.40.50.300">
    <property type="entry name" value="P-loop containing nucleotide triphosphate hydrolases"/>
    <property type="match status" value="3"/>
</dbReference>
<dbReference type="GO" id="GO:0016787">
    <property type="term" value="F:hydrolase activity"/>
    <property type="evidence" value="ECO:0007669"/>
    <property type="project" value="UniProtKB-UniRule"/>
</dbReference>
<evidence type="ECO:0000256" key="3">
    <source>
        <dbReference type="ARBA" id="ARBA00022806"/>
    </source>
</evidence>
<dbReference type="PROSITE" id="PS51198">
    <property type="entry name" value="UVRD_HELICASE_ATP_BIND"/>
    <property type="match status" value="1"/>
</dbReference>